<evidence type="ECO:0000313" key="2">
    <source>
        <dbReference type="EMBL" id="RHY15698.1"/>
    </source>
</evidence>
<evidence type="ECO:0000313" key="8">
    <source>
        <dbReference type="Proteomes" id="UP000275652"/>
    </source>
</evidence>
<protein>
    <submittedName>
        <fullName evidence="3">Uncharacterized protein</fullName>
    </submittedName>
</protein>
<evidence type="ECO:0000313" key="7">
    <source>
        <dbReference type="Proteomes" id="UP000266239"/>
    </source>
</evidence>
<dbReference type="AlphaFoldDB" id="A0A397BFB8"/>
<dbReference type="EMBL" id="QUTI01024027">
    <property type="protein sequence ID" value="RLO07068.1"/>
    <property type="molecule type" value="Genomic_DNA"/>
</dbReference>
<feature type="region of interest" description="Disordered" evidence="1">
    <location>
        <begin position="56"/>
        <end position="109"/>
    </location>
</feature>
<comment type="caution">
    <text evidence="3">The sequence shown here is derived from an EMBL/GenBank/DDBJ whole genome shotgun (WGS) entry which is preliminary data.</text>
</comment>
<evidence type="ECO:0000313" key="5">
    <source>
        <dbReference type="EMBL" id="RLO07068.1"/>
    </source>
</evidence>
<proteinExistence type="predicted"/>
<dbReference type="EMBL" id="QUTF01010917">
    <property type="protein sequence ID" value="RHZ30508.1"/>
    <property type="molecule type" value="Genomic_DNA"/>
</dbReference>
<gene>
    <name evidence="2" type="ORF">DYB25_008060</name>
    <name evidence="4" type="ORF">DYB26_009736</name>
    <name evidence="5" type="ORF">DYB28_007822</name>
    <name evidence="3" type="ORF">DYB36_009309</name>
</gene>
<feature type="compositionally biased region" description="Polar residues" evidence="1">
    <location>
        <begin position="61"/>
        <end position="72"/>
    </location>
</feature>
<dbReference type="EMBL" id="QUSZ01003620">
    <property type="protein sequence ID" value="RHY17761.1"/>
    <property type="molecule type" value="Genomic_DNA"/>
</dbReference>
<dbReference type="Proteomes" id="UP000275652">
    <property type="component" value="Unassembled WGS sequence"/>
</dbReference>
<accession>A0A397BFB8</accession>
<dbReference type="EMBL" id="QUTA01005445">
    <property type="protein sequence ID" value="RHY15698.1"/>
    <property type="molecule type" value="Genomic_DNA"/>
</dbReference>
<feature type="compositionally biased region" description="Low complexity" evidence="1">
    <location>
        <begin position="94"/>
        <end position="109"/>
    </location>
</feature>
<feature type="compositionally biased region" description="Basic residues" evidence="1">
    <location>
        <begin position="77"/>
        <end position="93"/>
    </location>
</feature>
<dbReference type="Proteomes" id="UP000286510">
    <property type="component" value="Unassembled WGS sequence"/>
</dbReference>
<feature type="non-terminal residue" evidence="3">
    <location>
        <position position="1"/>
    </location>
</feature>
<evidence type="ECO:0000313" key="6">
    <source>
        <dbReference type="Proteomes" id="UP000265427"/>
    </source>
</evidence>
<evidence type="ECO:0000313" key="4">
    <source>
        <dbReference type="EMBL" id="RHZ30508.1"/>
    </source>
</evidence>
<reference evidence="6 7" key="2">
    <citation type="submission" date="2018-08" db="EMBL/GenBank/DDBJ databases">
        <title>Aphanomyces genome sequencing and annotation.</title>
        <authorList>
            <person name="Minardi D."/>
            <person name="Oidtmann B."/>
            <person name="Van Der Giezen M."/>
            <person name="Studholme D.J."/>
        </authorList>
    </citation>
    <scope>NUCLEOTIDE SEQUENCE [LARGE SCALE GENOMIC DNA]</scope>
    <source>
        <strain evidence="4 9">FDL457</strain>
        <strain evidence="3 6">Kv</strain>
        <strain evidence="2 7">Yx</strain>
    </source>
</reference>
<organism evidence="3 6">
    <name type="scientific">Aphanomyces astaci</name>
    <name type="common">Crayfish plague agent</name>
    <dbReference type="NCBI Taxonomy" id="112090"/>
    <lineage>
        <taxon>Eukaryota</taxon>
        <taxon>Sar</taxon>
        <taxon>Stramenopiles</taxon>
        <taxon>Oomycota</taxon>
        <taxon>Saprolegniomycetes</taxon>
        <taxon>Saprolegniales</taxon>
        <taxon>Verrucalvaceae</taxon>
        <taxon>Aphanomyces</taxon>
    </lineage>
</organism>
<sequence>CKVLPKICQVPSDSQATYVGCSSPITTARSPTEARGAGMTFPTVTQRALPWKWTFSHRNRPANSAAPSTTSWPKRMSGTRRHPTYPRTRRRRSSSSATRCFSLSRWTRP</sequence>
<evidence type="ECO:0000313" key="3">
    <source>
        <dbReference type="EMBL" id="RHY17761.1"/>
    </source>
</evidence>
<dbReference type="Proteomes" id="UP000266239">
    <property type="component" value="Unassembled WGS sequence"/>
</dbReference>
<name>A0A397BFB8_APHAT</name>
<evidence type="ECO:0000313" key="9">
    <source>
        <dbReference type="Proteomes" id="UP000286510"/>
    </source>
</evidence>
<reference evidence="5 8" key="1">
    <citation type="journal article" date="2018" name="J. Invertebr. Pathol.">
        <title>New genotyping method for the causative agent of crayfish plague (Aphanomyces astaci) based on whole genome data.</title>
        <authorList>
            <person name="Minardi D."/>
            <person name="Studholme D.J."/>
            <person name="van der Giezen M."/>
            <person name="Pretto T."/>
            <person name="Oidtmann B."/>
        </authorList>
    </citation>
    <scope>NUCLEOTIDE SEQUENCE [LARGE SCALE GENOMIC DNA]</scope>
    <source>
        <strain evidence="5 8">KB13</strain>
    </source>
</reference>
<evidence type="ECO:0000256" key="1">
    <source>
        <dbReference type="SAM" id="MobiDB-lite"/>
    </source>
</evidence>
<dbReference type="Proteomes" id="UP000265427">
    <property type="component" value="Unassembled WGS sequence"/>
</dbReference>